<protein>
    <submittedName>
        <fullName evidence="3">Uncharacterized protein</fullName>
    </submittedName>
</protein>
<evidence type="ECO:0000256" key="1">
    <source>
        <dbReference type="SAM" id="Coils"/>
    </source>
</evidence>
<feature type="coiled-coil region" evidence="1">
    <location>
        <begin position="217"/>
        <end position="311"/>
    </location>
</feature>
<feature type="compositionally biased region" description="Basic residues" evidence="2">
    <location>
        <begin position="342"/>
        <end position="358"/>
    </location>
</feature>
<organism evidence="3 4">
    <name type="scientific">Exophiala oligosperma</name>
    <dbReference type="NCBI Taxonomy" id="215243"/>
    <lineage>
        <taxon>Eukaryota</taxon>
        <taxon>Fungi</taxon>
        <taxon>Dikarya</taxon>
        <taxon>Ascomycota</taxon>
        <taxon>Pezizomycotina</taxon>
        <taxon>Eurotiomycetes</taxon>
        <taxon>Chaetothyriomycetidae</taxon>
        <taxon>Chaetothyriales</taxon>
        <taxon>Herpotrichiellaceae</taxon>
        <taxon>Exophiala</taxon>
    </lineage>
</organism>
<proteinExistence type="predicted"/>
<name>A0A0D2CYS3_9EURO</name>
<dbReference type="HOGENOM" id="CLU_748092_0_0_1"/>
<evidence type="ECO:0000256" key="2">
    <source>
        <dbReference type="SAM" id="MobiDB-lite"/>
    </source>
</evidence>
<keyword evidence="1" id="KW-0175">Coiled coil</keyword>
<dbReference type="Proteomes" id="UP000053342">
    <property type="component" value="Unassembled WGS sequence"/>
</dbReference>
<evidence type="ECO:0000313" key="4">
    <source>
        <dbReference type="Proteomes" id="UP000053342"/>
    </source>
</evidence>
<dbReference type="AlphaFoldDB" id="A0A0D2CYS3"/>
<keyword evidence="4" id="KW-1185">Reference proteome</keyword>
<dbReference type="EMBL" id="KN847369">
    <property type="protein sequence ID" value="KIW36198.1"/>
    <property type="molecule type" value="Genomic_DNA"/>
</dbReference>
<reference evidence="3 4" key="1">
    <citation type="submission" date="2015-01" db="EMBL/GenBank/DDBJ databases">
        <title>The Genome Sequence of Exophiala oligosperma CBS72588.</title>
        <authorList>
            <consortium name="The Broad Institute Genomics Platform"/>
            <person name="Cuomo C."/>
            <person name="de Hoog S."/>
            <person name="Gorbushina A."/>
            <person name="Stielow B."/>
            <person name="Teixiera M."/>
            <person name="Abouelleil A."/>
            <person name="Chapman S.B."/>
            <person name="Priest M."/>
            <person name="Young S.K."/>
            <person name="Wortman J."/>
            <person name="Nusbaum C."/>
            <person name="Birren B."/>
        </authorList>
    </citation>
    <scope>NUCLEOTIDE SEQUENCE [LARGE SCALE GENOMIC DNA]</scope>
    <source>
        <strain evidence="3 4">CBS 72588</strain>
    </source>
</reference>
<dbReference type="RefSeq" id="XP_016256414.1">
    <property type="nucleotide sequence ID" value="XM_016413218.1"/>
</dbReference>
<accession>A0A0D2CYS3</accession>
<dbReference type="VEuPathDB" id="FungiDB:PV06_11526"/>
<sequence length="370" mass="42301">MYANPTFPRPQTSLVPGQNFEAATTSSTAPSTGASTKQGYSRVVAKRVTNNEKATLLYKSEGRWKGMGTVEMRETEGKKVYLSLEKQIYVEVKDCKNESVTSISVYAAVGDILWRMARDAELLNMRDMQSATKEKLIEYMISLQTSLESRMSKPKRKRRSLRCVRPSEVQPSTPSEWYRARERRSAAQYQSITRQPEDYLQQLQASCQKLGSAEEALSRVKHEHSEQESKITELQRHLMAAEQTVTSQTSELATLRRRLHERDQAAEQKLRSYRHRLSATNQTLVQAQRAAESTTEELLCTKATKEQVEKEFKEACQQMSKLPLTAQQKKSWRRLDEPLPSKKAKSHRSRNNSVKAKHMLGSSFLHLGQN</sequence>
<dbReference type="GeneID" id="27363600"/>
<evidence type="ECO:0000313" key="3">
    <source>
        <dbReference type="EMBL" id="KIW36198.1"/>
    </source>
</evidence>
<gene>
    <name evidence="3" type="ORF">PV06_11526</name>
</gene>
<feature type="region of interest" description="Disordered" evidence="2">
    <location>
        <begin position="323"/>
        <end position="370"/>
    </location>
</feature>